<keyword evidence="6" id="KW-1185">Reference proteome</keyword>
<evidence type="ECO:0000256" key="2">
    <source>
        <dbReference type="ARBA" id="ARBA00022481"/>
    </source>
</evidence>
<evidence type="ECO:0000313" key="6">
    <source>
        <dbReference type="Proteomes" id="UP000219042"/>
    </source>
</evidence>
<dbReference type="Pfam" id="PF00114">
    <property type="entry name" value="Pilin"/>
    <property type="match status" value="1"/>
</dbReference>
<dbReference type="GO" id="GO:0009289">
    <property type="term" value="C:pilus"/>
    <property type="evidence" value="ECO:0007669"/>
    <property type="project" value="InterPro"/>
</dbReference>
<dbReference type="OrthoDB" id="115249at2"/>
<dbReference type="PRINTS" id="PR00813">
    <property type="entry name" value="BCTERIALGSPG"/>
</dbReference>
<keyword evidence="4" id="KW-0472">Membrane</keyword>
<keyword evidence="3" id="KW-0281">Fimbrium</keyword>
<proteinExistence type="inferred from homology"/>
<sequence>MKRQQGFTLIEIMIAIAILGILAAIATVNYTLYTKKTILSVALSEISALKTEYEMAVNENYSGLGNLSNIDISASKYCILNVNAPDPTTFIADKALVCTLKNTALFGENAQVYLSRSATGQYTCHVENIAQQYLPATCN</sequence>
<accession>A0A240E9G5</accession>
<keyword evidence="4" id="KW-0812">Transmembrane</keyword>
<dbReference type="Gene3D" id="3.30.700.10">
    <property type="entry name" value="Glycoprotein, Type 4 Pilin"/>
    <property type="match status" value="1"/>
</dbReference>
<keyword evidence="2" id="KW-0488">Methylation</keyword>
<protein>
    <submittedName>
        <fullName evidence="5">Type IV pilus assembly protein PilA</fullName>
    </submittedName>
</protein>
<comment type="similarity">
    <text evidence="1 3">Belongs to the N-Me-Phe pilin family.</text>
</comment>
<dbReference type="Pfam" id="PF07963">
    <property type="entry name" value="N_methyl"/>
    <property type="match status" value="1"/>
</dbReference>
<dbReference type="Proteomes" id="UP000219042">
    <property type="component" value="Unassembled WGS sequence"/>
</dbReference>
<keyword evidence="4" id="KW-1133">Transmembrane helix</keyword>
<dbReference type="PROSITE" id="PS00409">
    <property type="entry name" value="PROKAR_NTER_METHYL"/>
    <property type="match status" value="1"/>
</dbReference>
<dbReference type="InterPro" id="IPR045584">
    <property type="entry name" value="Pilin-like"/>
</dbReference>
<evidence type="ECO:0000256" key="4">
    <source>
        <dbReference type="SAM" id="Phobius"/>
    </source>
</evidence>
<feature type="transmembrane region" description="Helical" evidence="4">
    <location>
        <begin position="12"/>
        <end position="33"/>
    </location>
</feature>
<dbReference type="InterPro" id="IPR001082">
    <property type="entry name" value="Pilin"/>
</dbReference>
<name>A0A240E9G5_9GAMM</name>
<dbReference type="RefSeq" id="WP_097078780.1">
    <property type="nucleotide sequence ID" value="NZ_BAABHT010000001.1"/>
</dbReference>
<dbReference type="InterPro" id="IPR012902">
    <property type="entry name" value="N_methyl_site"/>
</dbReference>
<dbReference type="InterPro" id="IPR000983">
    <property type="entry name" value="Bac_GSPG_pilin"/>
</dbReference>
<dbReference type="EMBL" id="OANT01000003">
    <property type="protein sequence ID" value="SNX44540.1"/>
    <property type="molecule type" value="Genomic_DNA"/>
</dbReference>
<dbReference type="SUPFAM" id="SSF54523">
    <property type="entry name" value="Pili subunits"/>
    <property type="match status" value="1"/>
</dbReference>
<evidence type="ECO:0000256" key="3">
    <source>
        <dbReference type="RuleBase" id="RU000389"/>
    </source>
</evidence>
<organism evidence="5 6">
    <name type="scientific">Acinetobacter puyangensis</name>
    <dbReference type="NCBI Taxonomy" id="1096779"/>
    <lineage>
        <taxon>Bacteria</taxon>
        <taxon>Pseudomonadati</taxon>
        <taxon>Pseudomonadota</taxon>
        <taxon>Gammaproteobacteria</taxon>
        <taxon>Moraxellales</taxon>
        <taxon>Moraxellaceae</taxon>
        <taxon>Acinetobacter</taxon>
    </lineage>
</organism>
<dbReference type="GO" id="GO:0007155">
    <property type="term" value="P:cell adhesion"/>
    <property type="evidence" value="ECO:0007669"/>
    <property type="project" value="InterPro"/>
</dbReference>
<gene>
    <name evidence="5" type="ORF">SAMN05421731_103278</name>
</gene>
<dbReference type="GO" id="GO:0015627">
    <property type="term" value="C:type II protein secretion system complex"/>
    <property type="evidence" value="ECO:0007669"/>
    <property type="project" value="InterPro"/>
</dbReference>
<reference evidence="6" key="1">
    <citation type="submission" date="2016-09" db="EMBL/GenBank/DDBJ databases">
        <authorList>
            <person name="Varghese N."/>
            <person name="Submissions S."/>
        </authorList>
    </citation>
    <scope>NUCLEOTIDE SEQUENCE [LARGE SCALE GENOMIC DNA]</scope>
    <source>
        <strain evidence="6">ANC 4466</strain>
    </source>
</reference>
<dbReference type="GO" id="GO:0015628">
    <property type="term" value="P:protein secretion by the type II secretion system"/>
    <property type="evidence" value="ECO:0007669"/>
    <property type="project" value="InterPro"/>
</dbReference>
<evidence type="ECO:0000256" key="1">
    <source>
        <dbReference type="ARBA" id="ARBA00005233"/>
    </source>
</evidence>
<evidence type="ECO:0000313" key="5">
    <source>
        <dbReference type="EMBL" id="SNX44540.1"/>
    </source>
</evidence>
<dbReference type="AlphaFoldDB" id="A0A240E9G5"/>
<dbReference type="NCBIfam" id="TIGR02532">
    <property type="entry name" value="IV_pilin_GFxxxE"/>
    <property type="match status" value="1"/>
</dbReference>